<sequence>MANKLIIGNWKMNPATLKEAKATLAGIKKELKTLRRTKIIICPPMVYLGELKKVARGGMISLGAQDVHEQDQGPYTGGVSAFMVRDLGVMTTIIGHSERRAAGDTDISINLKITRALSAGLAVILCVGETERDNRGEYLSVLQDQLTKDLNNLPSVAATRLIVAYEPVWAIGRAASGVETPDGFLHNKIFIRKTLAGLLGRKKAVAIPVLYGGSVNALNAADFLMAGQADGLLVGRDSLNPKNFATIVKLAEKA</sequence>
<evidence type="ECO:0000256" key="3">
    <source>
        <dbReference type="RuleBase" id="RU363013"/>
    </source>
</evidence>
<dbReference type="SUPFAM" id="SSF51351">
    <property type="entry name" value="Triosephosphate isomerase (TIM)"/>
    <property type="match status" value="1"/>
</dbReference>
<evidence type="ECO:0000256" key="2">
    <source>
        <dbReference type="ARBA" id="ARBA00023235"/>
    </source>
</evidence>
<dbReference type="GO" id="GO:0046166">
    <property type="term" value="P:glyceraldehyde-3-phosphate biosynthetic process"/>
    <property type="evidence" value="ECO:0007669"/>
    <property type="project" value="TreeGrafter"/>
</dbReference>
<keyword evidence="3" id="KW-0324">Glycolysis</keyword>
<evidence type="ECO:0000313" key="4">
    <source>
        <dbReference type="EMBL" id="PIR46417.1"/>
    </source>
</evidence>
<dbReference type="AlphaFoldDB" id="A0A2H0RIX9"/>
<dbReference type="NCBIfam" id="TIGR00419">
    <property type="entry name" value="tim"/>
    <property type="match status" value="1"/>
</dbReference>
<dbReference type="EC" id="5.3.1.1" evidence="3"/>
<keyword evidence="3" id="KW-0963">Cytoplasm</keyword>
<dbReference type="InterPro" id="IPR013785">
    <property type="entry name" value="Aldolase_TIM"/>
</dbReference>
<dbReference type="PANTHER" id="PTHR21139">
    <property type="entry name" value="TRIOSEPHOSPHATE ISOMERASE"/>
    <property type="match status" value="1"/>
</dbReference>
<dbReference type="GO" id="GO:0004807">
    <property type="term" value="F:triose-phosphate isomerase activity"/>
    <property type="evidence" value="ECO:0007669"/>
    <property type="project" value="UniProtKB-UniRule"/>
</dbReference>
<comment type="catalytic activity">
    <reaction evidence="3">
        <text>D-glyceraldehyde 3-phosphate = dihydroxyacetone phosphate</text>
        <dbReference type="Rhea" id="RHEA:18585"/>
        <dbReference type="ChEBI" id="CHEBI:57642"/>
        <dbReference type="ChEBI" id="CHEBI:59776"/>
        <dbReference type="EC" id="5.3.1.1"/>
    </reaction>
</comment>
<gene>
    <name evidence="4" type="primary">tpiA</name>
    <name evidence="4" type="ORF">COV08_00595</name>
</gene>
<keyword evidence="2 3" id="KW-0413">Isomerase</keyword>
<dbReference type="Proteomes" id="UP000230431">
    <property type="component" value="Unassembled WGS sequence"/>
</dbReference>
<dbReference type="GO" id="GO:0019563">
    <property type="term" value="P:glycerol catabolic process"/>
    <property type="evidence" value="ECO:0007669"/>
    <property type="project" value="TreeGrafter"/>
</dbReference>
<proteinExistence type="inferred from homology"/>
<dbReference type="CDD" id="cd00311">
    <property type="entry name" value="TIM"/>
    <property type="match status" value="1"/>
</dbReference>
<name>A0A2H0RIX9_9BACT</name>
<dbReference type="EMBL" id="PCYK01000003">
    <property type="protein sequence ID" value="PIR46417.1"/>
    <property type="molecule type" value="Genomic_DNA"/>
</dbReference>
<dbReference type="GO" id="GO:0006096">
    <property type="term" value="P:glycolytic process"/>
    <property type="evidence" value="ECO:0007669"/>
    <property type="project" value="UniProtKB-UniRule"/>
</dbReference>
<dbReference type="PROSITE" id="PS51440">
    <property type="entry name" value="TIM_2"/>
    <property type="match status" value="1"/>
</dbReference>
<reference evidence="4 5" key="1">
    <citation type="submission" date="2017-09" db="EMBL/GenBank/DDBJ databases">
        <title>Depth-based differentiation of microbial function through sediment-hosted aquifers and enrichment of novel symbionts in the deep terrestrial subsurface.</title>
        <authorList>
            <person name="Probst A.J."/>
            <person name="Ladd B."/>
            <person name="Jarett J.K."/>
            <person name="Geller-Mcgrath D.E."/>
            <person name="Sieber C.M."/>
            <person name="Emerson J.B."/>
            <person name="Anantharaman K."/>
            <person name="Thomas B.C."/>
            <person name="Malmstrom R."/>
            <person name="Stieglmeier M."/>
            <person name="Klingl A."/>
            <person name="Woyke T."/>
            <person name="Ryan C.M."/>
            <person name="Banfield J.F."/>
        </authorList>
    </citation>
    <scope>NUCLEOTIDE SEQUENCE [LARGE SCALE GENOMIC DNA]</scope>
    <source>
        <strain evidence="4">CG10_big_fil_rev_8_21_14_0_10_49_38</strain>
    </source>
</reference>
<evidence type="ECO:0000256" key="1">
    <source>
        <dbReference type="ARBA" id="ARBA00007422"/>
    </source>
</evidence>
<comment type="subcellular location">
    <subcellularLocation>
        <location evidence="3">Cytoplasm</location>
    </subcellularLocation>
</comment>
<dbReference type="InterPro" id="IPR000652">
    <property type="entry name" value="Triosephosphate_isomerase"/>
</dbReference>
<comment type="pathway">
    <text evidence="3">Carbohydrate biosynthesis; gluconeogenesis.</text>
</comment>
<protein>
    <recommendedName>
        <fullName evidence="3">Triosephosphate isomerase</fullName>
        <ecNumber evidence="3">5.3.1.1</ecNumber>
    </recommendedName>
</protein>
<organism evidence="4 5">
    <name type="scientific">Candidatus Vogelbacteria bacterium CG10_big_fil_rev_8_21_14_0_10_49_38</name>
    <dbReference type="NCBI Taxonomy" id="1975043"/>
    <lineage>
        <taxon>Bacteria</taxon>
        <taxon>Candidatus Vogeliibacteriota</taxon>
    </lineage>
</organism>
<comment type="similarity">
    <text evidence="1 3">Belongs to the triosephosphate isomerase family.</text>
</comment>
<dbReference type="PANTHER" id="PTHR21139:SF42">
    <property type="entry name" value="TRIOSEPHOSPHATE ISOMERASE"/>
    <property type="match status" value="1"/>
</dbReference>
<dbReference type="InterPro" id="IPR035990">
    <property type="entry name" value="TIM_sf"/>
</dbReference>
<dbReference type="UniPathway" id="UPA00138"/>
<dbReference type="Pfam" id="PF00121">
    <property type="entry name" value="TIM"/>
    <property type="match status" value="1"/>
</dbReference>
<dbReference type="UniPathway" id="UPA00109">
    <property type="reaction ID" value="UER00189"/>
</dbReference>
<comment type="subunit">
    <text evidence="3">Homodimer.</text>
</comment>
<comment type="pathway">
    <text evidence="3">Carbohydrate degradation; glycolysis; D-glyceraldehyde 3-phosphate from glycerone phosphate: step 1/1.</text>
</comment>
<accession>A0A2H0RIX9</accession>
<dbReference type="Gene3D" id="3.20.20.70">
    <property type="entry name" value="Aldolase class I"/>
    <property type="match status" value="1"/>
</dbReference>
<dbReference type="GO" id="GO:0006094">
    <property type="term" value="P:gluconeogenesis"/>
    <property type="evidence" value="ECO:0007669"/>
    <property type="project" value="UniProtKB-UniPathway"/>
</dbReference>
<keyword evidence="3" id="KW-0312">Gluconeogenesis</keyword>
<comment type="caution">
    <text evidence="4">The sequence shown here is derived from an EMBL/GenBank/DDBJ whole genome shotgun (WGS) entry which is preliminary data.</text>
</comment>
<dbReference type="GO" id="GO:0005829">
    <property type="term" value="C:cytosol"/>
    <property type="evidence" value="ECO:0007669"/>
    <property type="project" value="TreeGrafter"/>
</dbReference>
<evidence type="ECO:0000313" key="5">
    <source>
        <dbReference type="Proteomes" id="UP000230431"/>
    </source>
</evidence>